<reference evidence="3" key="1">
    <citation type="submission" date="2021-03" db="EMBL/GenBank/DDBJ databases">
        <authorList>
            <person name="Bekaert M."/>
        </authorList>
    </citation>
    <scope>NUCLEOTIDE SEQUENCE</scope>
</reference>
<dbReference type="EMBL" id="CAJPWZ010000273">
    <property type="protein sequence ID" value="CAG2188740.1"/>
    <property type="molecule type" value="Genomic_DNA"/>
</dbReference>
<sequence>MRENLVFSGIPELSENETSEQTEDIIKDFMKINMKMDIVMDFQRAHRFGKKTQIKIDDRDTYMTRPIVCRFKNFKDRELVRSFARNLKDTKFGVNEQFPKEVNDRRKLLWPYYKEAKKQGQKTHFKRDKLFINGKEIGPPTDRHMETDKRQQQEKEGARQKEPSRRGPQQNNDRPRGAPHGTNSHINTSTCSNYNHVNKDIVHLLSLNVCGLKRKLLYQEFRDLLKCNDFLCFTETKLDDLDEISFEDFTFHYKNRKKFTSFRSGGIALGYRSQYAKFIHCIETDCPFVLWFRVDKILFRTEDDIIMGIVYIPPENTRYTSENAMSEIEIEFLELQKNSNCIFLLGDFNSRTANEQDFFNISDFEEHLTDFIDVNEFNDIHVLDDLKIPRIRNSSDTVVNSYGRKLIQFCKNNNMYILNGRVGKDRVLGKPTSRSISVVDYILCTANILCKVDDFEVSDFCNLFSDIHAPLCLSLTVNGCNATQGESEVINDKNVHIGKWKHEKTNEYKNNIDVDKVNEILLNVMSKYDDISSVDQGTVDSIVSDITTVLLSAAKDTFGVFTKNSKNIGGEGIFSNKDWFNKDCKKVRQEFRKSRRLYKHYGSNLFKERLRQSEKHYKKVMDENIKLYNENLRTKMRNMRFKNPREFWKIWNKVKHKNNCNITTESLFTFLKI</sequence>
<accession>A0A8S3PY75</accession>
<dbReference type="AlphaFoldDB" id="A0A8S3PY75"/>
<feature type="domain" description="Endonuclease/exonuclease/phosphatase" evidence="2">
    <location>
        <begin position="205"/>
        <end position="351"/>
    </location>
</feature>
<evidence type="ECO:0000313" key="4">
    <source>
        <dbReference type="Proteomes" id="UP000683360"/>
    </source>
</evidence>
<proteinExistence type="predicted"/>
<dbReference type="Pfam" id="PF03372">
    <property type="entry name" value="Exo_endo_phos"/>
    <property type="match status" value="1"/>
</dbReference>
<dbReference type="InterPro" id="IPR036691">
    <property type="entry name" value="Endo/exonu/phosph_ase_sf"/>
</dbReference>
<evidence type="ECO:0000259" key="2">
    <source>
        <dbReference type="Pfam" id="PF03372"/>
    </source>
</evidence>
<dbReference type="SUPFAM" id="SSF56219">
    <property type="entry name" value="DNase I-like"/>
    <property type="match status" value="1"/>
</dbReference>
<dbReference type="OrthoDB" id="10067362at2759"/>
<evidence type="ECO:0000313" key="3">
    <source>
        <dbReference type="EMBL" id="CAG2188740.1"/>
    </source>
</evidence>
<name>A0A8S3PY75_MYTED</name>
<dbReference type="Gene3D" id="3.60.10.10">
    <property type="entry name" value="Endonuclease/exonuclease/phosphatase"/>
    <property type="match status" value="1"/>
</dbReference>
<protein>
    <recommendedName>
        <fullName evidence="2">Endonuclease/exonuclease/phosphatase domain-containing protein</fullName>
    </recommendedName>
</protein>
<comment type="caution">
    <text evidence="3">The sequence shown here is derived from an EMBL/GenBank/DDBJ whole genome shotgun (WGS) entry which is preliminary data.</text>
</comment>
<dbReference type="GO" id="GO:0003824">
    <property type="term" value="F:catalytic activity"/>
    <property type="evidence" value="ECO:0007669"/>
    <property type="project" value="InterPro"/>
</dbReference>
<gene>
    <name evidence="3" type="ORF">MEDL_4115</name>
</gene>
<feature type="compositionally biased region" description="Basic and acidic residues" evidence="1">
    <location>
        <begin position="141"/>
        <end position="165"/>
    </location>
</feature>
<dbReference type="InterPro" id="IPR005135">
    <property type="entry name" value="Endo/exonuclease/phosphatase"/>
</dbReference>
<keyword evidence="4" id="KW-1185">Reference proteome</keyword>
<evidence type="ECO:0000256" key="1">
    <source>
        <dbReference type="SAM" id="MobiDB-lite"/>
    </source>
</evidence>
<dbReference type="Gene3D" id="3.30.70.1820">
    <property type="entry name" value="L1 transposable element, RRM domain"/>
    <property type="match status" value="1"/>
</dbReference>
<feature type="region of interest" description="Disordered" evidence="1">
    <location>
        <begin position="120"/>
        <end position="189"/>
    </location>
</feature>
<dbReference type="Proteomes" id="UP000683360">
    <property type="component" value="Unassembled WGS sequence"/>
</dbReference>
<organism evidence="3 4">
    <name type="scientific">Mytilus edulis</name>
    <name type="common">Blue mussel</name>
    <dbReference type="NCBI Taxonomy" id="6550"/>
    <lineage>
        <taxon>Eukaryota</taxon>
        <taxon>Metazoa</taxon>
        <taxon>Spiralia</taxon>
        <taxon>Lophotrochozoa</taxon>
        <taxon>Mollusca</taxon>
        <taxon>Bivalvia</taxon>
        <taxon>Autobranchia</taxon>
        <taxon>Pteriomorphia</taxon>
        <taxon>Mytilida</taxon>
        <taxon>Mytiloidea</taxon>
        <taxon>Mytilidae</taxon>
        <taxon>Mytilinae</taxon>
        <taxon>Mytilus</taxon>
    </lineage>
</organism>